<accession>A0A426XK04</accession>
<evidence type="ECO:0000313" key="3">
    <source>
        <dbReference type="Proteomes" id="UP000287651"/>
    </source>
</evidence>
<reference evidence="2 3" key="1">
    <citation type="journal article" date="2014" name="Agronomy (Basel)">
        <title>A Draft Genome Sequence for Ensete ventricosum, the Drought-Tolerant Tree Against Hunger.</title>
        <authorList>
            <person name="Harrison J."/>
            <person name="Moore K.A."/>
            <person name="Paszkiewicz K."/>
            <person name="Jones T."/>
            <person name="Grant M."/>
            <person name="Ambacheew D."/>
            <person name="Muzemil S."/>
            <person name="Studholme D.J."/>
        </authorList>
    </citation>
    <scope>NUCLEOTIDE SEQUENCE [LARGE SCALE GENOMIC DNA]</scope>
</reference>
<feature type="compositionally biased region" description="Low complexity" evidence="1">
    <location>
        <begin position="100"/>
        <end position="112"/>
    </location>
</feature>
<gene>
    <name evidence="2" type="ORF">B296_00031022</name>
</gene>
<name>A0A426XK04_ENSVE</name>
<comment type="caution">
    <text evidence="2">The sequence shown here is derived from an EMBL/GenBank/DDBJ whole genome shotgun (WGS) entry which is preliminary data.</text>
</comment>
<sequence>MVLEPRSWHLAALPPMLLPSTAQPSLVADPTCADLAVDSAIITLYHKSHICYYRSNTKTSTVNLQGSARPPQSKIIRPGLNVFRLNQDARRTKVTTRLVAPRPSAPSAASRPYQPKKLTREELRDRSAKGLCWHYDEP</sequence>
<protein>
    <submittedName>
        <fullName evidence="2">Uncharacterized protein</fullName>
    </submittedName>
</protein>
<dbReference type="AlphaFoldDB" id="A0A426XK04"/>
<evidence type="ECO:0000313" key="2">
    <source>
        <dbReference type="EMBL" id="RRT39787.1"/>
    </source>
</evidence>
<dbReference type="EMBL" id="AMZH03019895">
    <property type="protein sequence ID" value="RRT39787.1"/>
    <property type="molecule type" value="Genomic_DNA"/>
</dbReference>
<dbReference type="Proteomes" id="UP000287651">
    <property type="component" value="Unassembled WGS sequence"/>
</dbReference>
<feature type="region of interest" description="Disordered" evidence="1">
    <location>
        <begin position="97"/>
        <end position="126"/>
    </location>
</feature>
<organism evidence="2 3">
    <name type="scientific">Ensete ventricosum</name>
    <name type="common">Abyssinian banana</name>
    <name type="synonym">Musa ensete</name>
    <dbReference type="NCBI Taxonomy" id="4639"/>
    <lineage>
        <taxon>Eukaryota</taxon>
        <taxon>Viridiplantae</taxon>
        <taxon>Streptophyta</taxon>
        <taxon>Embryophyta</taxon>
        <taxon>Tracheophyta</taxon>
        <taxon>Spermatophyta</taxon>
        <taxon>Magnoliopsida</taxon>
        <taxon>Liliopsida</taxon>
        <taxon>Zingiberales</taxon>
        <taxon>Musaceae</taxon>
        <taxon>Ensete</taxon>
    </lineage>
</organism>
<proteinExistence type="predicted"/>
<evidence type="ECO:0000256" key="1">
    <source>
        <dbReference type="SAM" id="MobiDB-lite"/>
    </source>
</evidence>